<dbReference type="Gene3D" id="3.60.110.10">
    <property type="entry name" value="Carbon-nitrogen hydrolase"/>
    <property type="match status" value="1"/>
</dbReference>
<organism evidence="3 4">
    <name type="scientific">Paratrimastix pyriformis</name>
    <dbReference type="NCBI Taxonomy" id="342808"/>
    <lineage>
        <taxon>Eukaryota</taxon>
        <taxon>Metamonada</taxon>
        <taxon>Preaxostyla</taxon>
        <taxon>Paratrimastigidae</taxon>
        <taxon>Paratrimastix</taxon>
    </lineage>
</organism>
<evidence type="ECO:0000256" key="2">
    <source>
        <dbReference type="SAM" id="Phobius"/>
    </source>
</evidence>
<feature type="transmembrane region" description="Helical" evidence="2">
    <location>
        <begin position="82"/>
        <end position="101"/>
    </location>
</feature>
<reference evidence="3" key="1">
    <citation type="journal article" date="2022" name="bioRxiv">
        <title>Genomics of Preaxostyla Flagellates Illuminates Evolutionary Transitions and the Path Towards Mitochondrial Loss.</title>
        <authorList>
            <person name="Novak L.V.F."/>
            <person name="Treitli S.C."/>
            <person name="Pyrih J."/>
            <person name="Halakuc P."/>
            <person name="Pipaliya S.V."/>
            <person name="Vacek V."/>
            <person name="Brzon O."/>
            <person name="Soukal P."/>
            <person name="Eme L."/>
            <person name="Dacks J.B."/>
            <person name="Karnkowska A."/>
            <person name="Elias M."/>
            <person name="Hampl V."/>
        </authorList>
    </citation>
    <scope>NUCLEOTIDE SEQUENCE</scope>
    <source>
        <strain evidence="3">RCP-MX</strain>
    </source>
</reference>
<evidence type="ECO:0000313" key="4">
    <source>
        <dbReference type="Proteomes" id="UP001141327"/>
    </source>
</evidence>
<feature type="transmembrane region" description="Helical" evidence="2">
    <location>
        <begin position="54"/>
        <end position="75"/>
    </location>
</feature>
<name>A0ABQ8ULW4_9EUKA</name>
<dbReference type="InterPro" id="IPR036526">
    <property type="entry name" value="C-N_Hydrolase_sf"/>
</dbReference>
<feature type="region of interest" description="Disordered" evidence="1">
    <location>
        <begin position="441"/>
        <end position="460"/>
    </location>
</feature>
<gene>
    <name evidence="3" type="ORF">PAPYR_3552</name>
</gene>
<dbReference type="Proteomes" id="UP001141327">
    <property type="component" value="Unassembled WGS sequence"/>
</dbReference>
<evidence type="ECO:0000256" key="1">
    <source>
        <dbReference type="SAM" id="MobiDB-lite"/>
    </source>
</evidence>
<feature type="compositionally biased region" description="Polar residues" evidence="1">
    <location>
        <begin position="441"/>
        <end position="457"/>
    </location>
</feature>
<dbReference type="SUPFAM" id="SSF56317">
    <property type="entry name" value="Carbon-nitrogen hydrolase"/>
    <property type="match status" value="1"/>
</dbReference>
<keyword evidence="2" id="KW-1133">Transmembrane helix</keyword>
<keyword evidence="2" id="KW-0812">Transmembrane</keyword>
<proteinExistence type="predicted"/>
<evidence type="ECO:0000313" key="3">
    <source>
        <dbReference type="EMBL" id="KAJ4460165.1"/>
    </source>
</evidence>
<dbReference type="EMBL" id="JAPMOS010000014">
    <property type="protein sequence ID" value="KAJ4460165.1"/>
    <property type="molecule type" value="Genomic_DNA"/>
</dbReference>
<protein>
    <submittedName>
        <fullName evidence="3">Uncharacterized protein</fullName>
    </submittedName>
</protein>
<keyword evidence="2" id="KW-0472">Membrane</keyword>
<keyword evidence="4" id="KW-1185">Reference proteome</keyword>
<feature type="transmembrane region" description="Helical" evidence="2">
    <location>
        <begin position="107"/>
        <end position="129"/>
    </location>
</feature>
<accession>A0ABQ8ULW4</accession>
<feature type="transmembrane region" description="Helical" evidence="2">
    <location>
        <begin position="238"/>
        <end position="257"/>
    </location>
</feature>
<comment type="caution">
    <text evidence="3">The sequence shown here is derived from an EMBL/GenBank/DDBJ whole genome shotgun (WGS) entry which is preliminary data.</text>
</comment>
<sequence length="683" mass="73981">MISLGESKRGRDLKAMGSSASRKALVALLFLAGEVCFAATIFDIEPFFKSPTTPMILSLVAMVVGPVLFITGFSLALSRISFFLFGALRFTSYCIFFRVLQYPSYPYYFFVAALEAALAVFPYALHYAFSDRYFPGSLLRTFLFPTSHCAIEYTLHILGSPIDLPLYSLYRLTPLMHWLRIGGPILVQYALSWISGCLETLVNVLFVRRTVSVPPSCLPQWTPADPPATYRGDYRPSLSLALVITAVLVGGGMIFTAPSTVPIQEASIPMRISAFEMTSMSDPQRLLESLGGQPLDRHANWTAGDQAAIRGQCAFLDALRHEAQAGAQMIVTGELDVLVRWSRAEAFLAEVAHIARDHHTLIVFGYGLVYDDGLSVKPPLDSRVALIDPHGRLRVNAAQVYPAPFLRRYRTRVPLQLAAMPVVSVALGDWDRTAGTVDSSAAASAGVEQTQEQQQADGTEKKLNATQRIAQALQQPGVQKPQVAGPAVRVAAVLGNDWLIAPQEYTRQVSRGGADIALVAARDWARVQTLALRITALRTIENAVPVVRPSRGVAVALSRHGIPTQTMRSAAVGDVCPTGAWAPAECRVGDGHPGSAGWGCSAVDSSAQNLAVMRTNVVLHPGRPAPLYPRVVGEALGWLSISLLFLFFVSLPKTYFCLPGADDVAAEMATAAAQREASQKKNE</sequence>